<feature type="domain" description="HTH tetR-type" evidence="4">
    <location>
        <begin position="3"/>
        <end position="63"/>
    </location>
</feature>
<dbReference type="InterPro" id="IPR009057">
    <property type="entry name" value="Homeodomain-like_sf"/>
</dbReference>
<comment type="caution">
    <text evidence="5">The sequence shown here is derived from an EMBL/GenBank/DDBJ whole genome shotgun (WGS) entry which is preliminary data.</text>
</comment>
<dbReference type="PANTHER" id="PTHR43479:SF11">
    <property type="entry name" value="ACREF_ENVCD OPERON REPRESSOR-RELATED"/>
    <property type="match status" value="1"/>
</dbReference>
<gene>
    <name evidence="5" type="ORF">ACFOY7_09945</name>
</gene>
<keyword evidence="2 3" id="KW-0238">DNA-binding</keyword>
<dbReference type="SUPFAM" id="SSF48498">
    <property type="entry name" value="Tetracyclin repressor-like, C-terminal domain"/>
    <property type="match status" value="1"/>
</dbReference>
<evidence type="ECO:0000256" key="1">
    <source>
        <dbReference type="ARBA" id="ARBA00022491"/>
    </source>
</evidence>
<evidence type="ECO:0000313" key="6">
    <source>
        <dbReference type="Proteomes" id="UP001595882"/>
    </source>
</evidence>
<dbReference type="InterPro" id="IPR036271">
    <property type="entry name" value="Tet_transcr_reg_TetR-rel_C_sf"/>
</dbReference>
<proteinExistence type="predicted"/>
<dbReference type="InterPro" id="IPR050624">
    <property type="entry name" value="HTH-type_Tx_Regulator"/>
</dbReference>
<keyword evidence="6" id="KW-1185">Reference proteome</keyword>
<keyword evidence="1" id="KW-0678">Repressor</keyword>
<organism evidence="5 6">
    <name type="scientific">Gracilibacillus xinjiangensis</name>
    <dbReference type="NCBI Taxonomy" id="1193282"/>
    <lineage>
        <taxon>Bacteria</taxon>
        <taxon>Bacillati</taxon>
        <taxon>Bacillota</taxon>
        <taxon>Bacilli</taxon>
        <taxon>Bacillales</taxon>
        <taxon>Bacillaceae</taxon>
        <taxon>Gracilibacillus</taxon>
    </lineage>
</organism>
<protein>
    <submittedName>
        <fullName evidence="5">TetR/AcrR family transcriptional regulator</fullName>
    </submittedName>
</protein>
<dbReference type="InterPro" id="IPR001647">
    <property type="entry name" value="HTH_TetR"/>
</dbReference>
<name>A0ABV8WU82_9BACI</name>
<dbReference type="Gene3D" id="1.10.357.10">
    <property type="entry name" value="Tetracycline Repressor, domain 2"/>
    <property type="match status" value="1"/>
</dbReference>
<dbReference type="Proteomes" id="UP001595882">
    <property type="component" value="Unassembled WGS sequence"/>
</dbReference>
<dbReference type="SUPFAM" id="SSF46689">
    <property type="entry name" value="Homeodomain-like"/>
    <property type="match status" value="1"/>
</dbReference>
<reference evidence="6" key="1">
    <citation type="journal article" date="2019" name="Int. J. Syst. Evol. Microbiol.">
        <title>The Global Catalogue of Microorganisms (GCM) 10K type strain sequencing project: providing services to taxonomists for standard genome sequencing and annotation.</title>
        <authorList>
            <consortium name="The Broad Institute Genomics Platform"/>
            <consortium name="The Broad Institute Genome Sequencing Center for Infectious Disease"/>
            <person name="Wu L."/>
            <person name="Ma J."/>
        </authorList>
    </citation>
    <scope>NUCLEOTIDE SEQUENCE [LARGE SCALE GENOMIC DNA]</scope>
    <source>
        <strain evidence="6">CCUG 37865</strain>
    </source>
</reference>
<dbReference type="RefSeq" id="WP_390251894.1">
    <property type="nucleotide sequence ID" value="NZ_JBHSDT010000004.1"/>
</dbReference>
<dbReference type="PANTHER" id="PTHR43479">
    <property type="entry name" value="ACREF/ENVCD OPERON REPRESSOR-RELATED"/>
    <property type="match status" value="1"/>
</dbReference>
<dbReference type="EMBL" id="JBHSDT010000004">
    <property type="protein sequence ID" value="MFC4403401.1"/>
    <property type="molecule type" value="Genomic_DNA"/>
</dbReference>
<dbReference type="PRINTS" id="PR00455">
    <property type="entry name" value="HTHTETR"/>
</dbReference>
<evidence type="ECO:0000259" key="4">
    <source>
        <dbReference type="PROSITE" id="PS50977"/>
    </source>
</evidence>
<dbReference type="Gene3D" id="1.10.10.60">
    <property type="entry name" value="Homeodomain-like"/>
    <property type="match status" value="1"/>
</dbReference>
<feature type="DNA-binding region" description="H-T-H motif" evidence="3">
    <location>
        <begin position="26"/>
        <end position="45"/>
    </location>
</feature>
<accession>A0ABV8WU82</accession>
<evidence type="ECO:0000256" key="3">
    <source>
        <dbReference type="PROSITE-ProRule" id="PRU00335"/>
    </source>
</evidence>
<sequence length="207" mass="23537">MKQNTKELLLEVALELFATKGYHATKVSDIVKQAGVAQGTFYWYFTSKEEIGLEIIEKGKKKLLKVVRKGYRKEVGNVSDMLQSSKRLMQNLLLFGDSNRNLMIFLLLKGQGGEEKIRNAVSETIISIETEFAKNIQRAIELNMLEDRDCVELQAQILTSFIIGIMSRWLFGPMNQVDFKPTTSINEVTEEIVRYEFFGLIGSGGKK</sequence>
<evidence type="ECO:0000313" key="5">
    <source>
        <dbReference type="EMBL" id="MFC4403401.1"/>
    </source>
</evidence>
<evidence type="ECO:0000256" key="2">
    <source>
        <dbReference type="ARBA" id="ARBA00023125"/>
    </source>
</evidence>
<dbReference type="Pfam" id="PF00440">
    <property type="entry name" value="TetR_N"/>
    <property type="match status" value="1"/>
</dbReference>
<dbReference type="PROSITE" id="PS50977">
    <property type="entry name" value="HTH_TETR_2"/>
    <property type="match status" value="1"/>
</dbReference>